<dbReference type="EMBL" id="BK059091">
    <property type="protein sequence ID" value="DAE28721.1"/>
    <property type="molecule type" value="Genomic_DNA"/>
</dbReference>
<proteinExistence type="predicted"/>
<sequence>MEKLLIDSIEYQQKVLDCIGSGEIDKFFGVTYFKNLPESDVCKQAMIYGMTIASMITSRCDRIVIKV</sequence>
<organism evidence="1">
    <name type="scientific">virus sp. ctmTa7</name>
    <dbReference type="NCBI Taxonomy" id="2828255"/>
    <lineage>
        <taxon>Viruses</taxon>
    </lineage>
</organism>
<reference evidence="1" key="1">
    <citation type="journal article" date="2021" name="Proc. Natl. Acad. Sci. U.S.A.">
        <title>A Catalog of Tens of Thousands of Viruses from Human Metagenomes Reveals Hidden Associations with Chronic Diseases.</title>
        <authorList>
            <person name="Tisza M.J."/>
            <person name="Buck C.B."/>
        </authorList>
    </citation>
    <scope>NUCLEOTIDE SEQUENCE</scope>
    <source>
        <strain evidence="1">CtmTa7</strain>
    </source>
</reference>
<protein>
    <submittedName>
        <fullName evidence="1">Uncharacterized protein</fullName>
    </submittedName>
</protein>
<name>A0A8S5RCA8_9VIRU</name>
<accession>A0A8S5RCA8</accession>
<evidence type="ECO:0000313" key="1">
    <source>
        <dbReference type="EMBL" id="DAE28721.1"/>
    </source>
</evidence>